<dbReference type="Pfam" id="PF05488">
    <property type="entry name" value="PAAR_motif"/>
    <property type="match status" value="1"/>
</dbReference>
<protein>
    <submittedName>
        <fullName evidence="1">Uncharacterized protein</fullName>
    </submittedName>
</protein>
<dbReference type="Gene3D" id="2.60.200.60">
    <property type="match status" value="2"/>
</dbReference>
<organism evidence="1 2">
    <name type="scientific">Photobacterium aphoticum</name>
    <dbReference type="NCBI Taxonomy" id="754436"/>
    <lineage>
        <taxon>Bacteria</taxon>
        <taxon>Pseudomonadati</taxon>
        <taxon>Pseudomonadota</taxon>
        <taxon>Gammaproteobacteria</taxon>
        <taxon>Vibrionales</taxon>
        <taxon>Vibrionaceae</taxon>
        <taxon>Photobacterium</taxon>
    </lineage>
</organism>
<dbReference type="EMBL" id="BBMN01000008">
    <property type="protein sequence ID" value="GAL05624.1"/>
    <property type="molecule type" value="Genomic_DNA"/>
</dbReference>
<dbReference type="CDD" id="cd14738">
    <property type="entry name" value="PAAR_2"/>
    <property type="match status" value="1"/>
</dbReference>
<evidence type="ECO:0000313" key="1">
    <source>
        <dbReference type="EMBL" id="GAL05624.1"/>
    </source>
</evidence>
<evidence type="ECO:0000313" key="2">
    <source>
        <dbReference type="Proteomes" id="UP000029227"/>
    </source>
</evidence>
<gene>
    <name evidence="1" type="ORF">JCM19237_4697</name>
</gene>
<dbReference type="STRING" id="754436.JCM19237_4697"/>
<comment type="caution">
    <text evidence="1">The sequence shown here is derived from an EMBL/GenBank/DDBJ whole genome shotgun (WGS) entry which is preliminary data.</text>
</comment>
<reference evidence="1 2" key="1">
    <citation type="journal article" date="2014" name="Genome Announc.">
        <title>Draft Genome Sequences of Two Vibrionaceae Species, Vibrio ponticus C121 and Photobacterium aphoticum C119, Isolated as Coral Reef Microbiota.</title>
        <authorList>
            <person name="Al-saari N."/>
            <person name="Meirelles P.M."/>
            <person name="Mino S."/>
            <person name="Suda W."/>
            <person name="Oshima K."/>
            <person name="Hattori M."/>
            <person name="Ohkuma M."/>
            <person name="Thompson F.L."/>
            <person name="Gomez-Gil B."/>
            <person name="Sawabe T."/>
            <person name="Sawabe T."/>
        </authorList>
    </citation>
    <scope>NUCLEOTIDE SEQUENCE [LARGE SCALE GENOMIC DNA]</scope>
    <source>
        <strain evidence="1 2">JCM 19237</strain>
    </source>
</reference>
<dbReference type="InterPro" id="IPR008727">
    <property type="entry name" value="PAAR_motif"/>
</dbReference>
<sequence length="291" mass="30510">MGQPAARISDMHLCPKVTSKVPHVGGPVAAGSGNVFIGGMPAARKGDKLVCVGPPDSISGGSSTVFINGKPAARMGDSTSHGGVIVAGMPTVLIGDQSYSVPKGPKPTSSSGEASAFTPIASREASATSSSNSLLDLPADQFSATSSQVPPEEKGMGLAMKDQYGKPYSGCCYEISAGGKTEEGKTTGSGVINLEPFKSEEEVMIKYWPDPADKENFQKMIVVMDQLEPIDSPKGLQQRLSNLALSSADIDGNLVGITCRDLKAMQFDRNFAFTGDVNTETKAWLEENEKE</sequence>
<accession>A0A090QUU1</accession>
<name>A0A090QUU1_9GAMM</name>
<dbReference type="Proteomes" id="UP000029227">
    <property type="component" value="Unassembled WGS sequence"/>
</dbReference>
<proteinExistence type="predicted"/>
<dbReference type="eggNOG" id="COG4104">
    <property type="taxonomic scope" value="Bacteria"/>
</dbReference>
<dbReference type="AlphaFoldDB" id="A0A090QUU1"/>